<name>A0A3G2SCC1_MALR7</name>
<organism evidence="4 5">
    <name type="scientific">Malassezia restricta (strain ATCC 96810 / NBRC 103918 / CBS 7877)</name>
    <name type="common">Seborrheic dermatitis infection agent</name>
    <dbReference type="NCBI Taxonomy" id="425264"/>
    <lineage>
        <taxon>Eukaryota</taxon>
        <taxon>Fungi</taxon>
        <taxon>Dikarya</taxon>
        <taxon>Basidiomycota</taxon>
        <taxon>Ustilaginomycotina</taxon>
        <taxon>Malasseziomycetes</taxon>
        <taxon>Malasseziales</taxon>
        <taxon>Malasseziaceae</taxon>
        <taxon>Malassezia</taxon>
    </lineage>
</organism>
<keyword evidence="5" id="KW-1185">Reference proteome</keyword>
<evidence type="ECO:0000259" key="3">
    <source>
        <dbReference type="Pfam" id="PF24841"/>
    </source>
</evidence>
<dbReference type="PANTHER" id="PTHR37846">
    <property type="entry name" value="YALI0B21296P"/>
    <property type="match status" value="1"/>
</dbReference>
<feature type="region of interest" description="Disordered" evidence="1">
    <location>
        <begin position="26"/>
        <end position="48"/>
    </location>
</feature>
<dbReference type="PANTHER" id="PTHR37846:SF1">
    <property type="entry name" value="DEACETYLASE-LIKE PROTEIN"/>
    <property type="match status" value="1"/>
</dbReference>
<dbReference type="VEuPathDB" id="FungiDB:DNF11_3167"/>
<dbReference type="AlphaFoldDB" id="A0A3G2SCC1"/>
<keyword evidence="2" id="KW-0472">Membrane</keyword>
<dbReference type="OrthoDB" id="5597489at2759"/>
<dbReference type="Proteomes" id="UP000269793">
    <property type="component" value="Chromosome VI"/>
</dbReference>
<sequence length="206" mass="23458">MAVIEEVDEDSVSLLRVKEDMLRRRGAQLTTEGDDAPAWHDSDDEDDGPMLEEDTAQWLYEEVEDAKLPDSVAFVLDLVSWSIPFVFAFELLNLLVQKQYNHETTVLDEIRTLLSRIPPLILLIAWNLREKRRWLTQAVMFVLGTVAGCYMAYLVNQASFQRAMARAPAVGTLWFLAIVRLDLTACVFSLLLFAAYVWGAGYRLVL</sequence>
<accession>A0A3G2SCC1</accession>
<evidence type="ECO:0000256" key="1">
    <source>
        <dbReference type="SAM" id="MobiDB-lite"/>
    </source>
</evidence>
<protein>
    <recommendedName>
        <fullName evidence="3">DUF7719 domain-containing protein</fullName>
    </recommendedName>
</protein>
<dbReference type="Pfam" id="PF24841">
    <property type="entry name" value="DUF7719"/>
    <property type="match status" value="1"/>
</dbReference>
<proteinExistence type="predicted"/>
<evidence type="ECO:0000313" key="4">
    <source>
        <dbReference type="EMBL" id="AYO44117.1"/>
    </source>
</evidence>
<keyword evidence="2" id="KW-1133">Transmembrane helix</keyword>
<evidence type="ECO:0000313" key="5">
    <source>
        <dbReference type="Proteomes" id="UP000269793"/>
    </source>
</evidence>
<keyword evidence="2" id="KW-0812">Transmembrane</keyword>
<dbReference type="EMBL" id="CP033153">
    <property type="protein sequence ID" value="AYO44117.1"/>
    <property type="molecule type" value="Genomic_DNA"/>
</dbReference>
<dbReference type="STRING" id="425264.A0A3G2SCC1"/>
<feature type="domain" description="DUF7719" evidence="3">
    <location>
        <begin position="137"/>
        <end position="203"/>
    </location>
</feature>
<gene>
    <name evidence="4" type="ORF">DNF11_3167</name>
</gene>
<evidence type="ECO:0000256" key="2">
    <source>
        <dbReference type="SAM" id="Phobius"/>
    </source>
</evidence>
<feature type="transmembrane region" description="Helical" evidence="2">
    <location>
        <begin position="134"/>
        <end position="153"/>
    </location>
</feature>
<dbReference type="InterPro" id="IPR056136">
    <property type="entry name" value="DUF7719"/>
</dbReference>
<reference evidence="4 5" key="1">
    <citation type="submission" date="2018-10" db="EMBL/GenBank/DDBJ databases">
        <title>Complete genome sequence of Malassezia restricta CBS 7877.</title>
        <authorList>
            <person name="Morand S.C."/>
            <person name="Bertignac M."/>
            <person name="Iltis A."/>
            <person name="Kolder I."/>
            <person name="Pirovano W."/>
            <person name="Jourdain R."/>
            <person name="Clavaud C."/>
        </authorList>
    </citation>
    <scope>NUCLEOTIDE SEQUENCE [LARGE SCALE GENOMIC DNA]</scope>
    <source>
        <strain evidence="4 5">CBS 7877</strain>
    </source>
</reference>
<feature type="transmembrane region" description="Helical" evidence="2">
    <location>
        <begin position="173"/>
        <end position="198"/>
    </location>
</feature>